<name>A0A9N8PZA8_CHRIL</name>
<keyword evidence="2" id="KW-0472">Membrane</keyword>
<sequence>MSIVQSNSSFNSSLTSSLYDSQDDVHPAKIKNYVKEILKSRIFLGRYIERRLADKRIGYRDVILVSAAEVELIRDLTEAQQQLIIACASTKPWIGITDTEPLGIHTSGICLWTEIDNQPFGAFWFQIKSVKFRDVEILVTLKCLRHISEAFIEIEPILTGAVKTRSSLENSSQQRPATSVQSLNEIYSDFVDTLKSFLSISNVKEFITFLFAFVIAIFTGSTAFINFLGNFILALLREMSFLVKNSTPIFLGVLDFFAKIIGGFYILLALMFKQSTPRRPPPVTEEEMRLQYRDHKAWSNDHPRFNQHFVGQFD</sequence>
<evidence type="ECO:0000256" key="1">
    <source>
        <dbReference type="SAM" id="MobiDB-lite"/>
    </source>
</evidence>
<feature type="transmembrane region" description="Helical" evidence="2">
    <location>
        <begin position="206"/>
        <end position="229"/>
    </location>
</feature>
<evidence type="ECO:0000256" key="2">
    <source>
        <dbReference type="SAM" id="Phobius"/>
    </source>
</evidence>
<feature type="region of interest" description="Disordered" evidence="1">
    <location>
        <begin position="1"/>
        <end position="20"/>
    </location>
</feature>
<protein>
    <submittedName>
        <fullName evidence="3">Uncharacterized protein</fullName>
    </submittedName>
</protein>
<dbReference type="AlphaFoldDB" id="A0A9N8PZA8"/>
<gene>
    <name evidence="3" type="ORF">CINC_LOCUS3372</name>
</gene>
<keyword evidence="2" id="KW-1133">Transmembrane helix</keyword>
<evidence type="ECO:0000313" key="3">
    <source>
        <dbReference type="EMBL" id="CAD0201701.1"/>
    </source>
</evidence>
<dbReference type="EMBL" id="LR824018">
    <property type="protein sequence ID" value="CAD0201701.1"/>
    <property type="molecule type" value="Genomic_DNA"/>
</dbReference>
<dbReference type="OrthoDB" id="6362496at2759"/>
<keyword evidence="4" id="KW-1185">Reference proteome</keyword>
<feature type="transmembrane region" description="Helical" evidence="2">
    <location>
        <begin position="249"/>
        <end position="272"/>
    </location>
</feature>
<accession>A0A9N8PZA8</accession>
<organism evidence="3 4">
    <name type="scientific">Chrysodeixis includens</name>
    <name type="common">Soybean looper</name>
    <name type="synonym">Pseudoplusia includens</name>
    <dbReference type="NCBI Taxonomy" id="689277"/>
    <lineage>
        <taxon>Eukaryota</taxon>
        <taxon>Metazoa</taxon>
        <taxon>Ecdysozoa</taxon>
        <taxon>Arthropoda</taxon>
        <taxon>Hexapoda</taxon>
        <taxon>Insecta</taxon>
        <taxon>Pterygota</taxon>
        <taxon>Neoptera</taxon>
        <taxon>Endopterygota</taxon>
        <taxon>Lepidoptera</taxon>
        <taxon>Glossata</taxon>
        <taxon>Ditrysia</taxon>
        <taxon>Noctuoidea</taxon>
        <taxon>Noctuidae</taxon>
        <taxon>Plusiinae</taxon>
        <taxon>Chrysodeixis</taxon>
    </lineage>
</organism>
<dbReference type="Proteomes" id="UP001154114">
    <property type="component" value="Chromosome 15"/>
</dbReference>
<reference evidence="3" key="1">
    <citation type="submission" date="2021-12" db="EMBL/GenBank/DDBJ databases">
        <authorList>
            <person name="King R."/>
        </authorList>
    </citation>
    <scope>NUCLEOTIDE SEQUENCE</scope>
</reference>
<evidence type="ECO:0000313" key="4">
    <source>
        <dbReference type="Proteomes" id="UP001154114"/>
    </source>
</evidence>
<keyword evidence="2" id="KW-0812">Transmembrane</keyword>
<proteinExistence type="predicted"/>